<reference evidence="10 12" key="2">
    <citation type="submission" date="2018-06" db="EMBL/GenBank/DDBJ databases">
        <authorList>
            <consortium name="Pathogen Informatics"/>
            <person name="Doyle S."/>
        </authorList>
    </citation>
    <scope>NUCLEOTIDE SEQUENCE [LARGE SCALE GENOMIC DNA]</scope>
    <source>
        <strain evidence="10 12">NCTC12437</strain>
    </source>
</reference>
<evidence type="ECO:0000256" key="1">
    <source>
        <dbReference type="ARBA" id="ARBA00001974"/>
    </source>
</evidence>
<dbReference type="GO" id="GO:0004497">
    <property type="term" value="F:monooxygenase activity"/>
    <property type="evidence" value="ECO:0007669"/>
    <property type="project" value="UniProtKB-KW"/>
</dbReference>
<dbReference type="GO" id="GO:0016705">
    <property type="term" value="F:oxidoreductase activity, acting on paired donors, with incorporation or reduction of molecular oxygen"/>
    <property type="evidence" value="ECO:0007669"/>
    <property type="project" value="InterPro"/>
</dbReference>
<comment type="cofactor">
    <cofactor evidence="1">
        <name>FAD</name>
        <dbReference type="ChEBI" id="CHEBI:57692"/>
    </cofactor>
</comment>
<dbReference type="STRING" id="28083.Lbir_2381"/>
<evidence type="ECO:0000256" key="7">
    <source>
        <dbReference type="ARBA" id="ARBA00023033"/>
    </source>
</evidence>
<dbReference type="Gene3D" id="3.50.50.60">
    <property type="entry name" value="FAD/NAD(P)-binding domain"/>
    <property type="match status" value="2"/>
</dbReference>
<protein>
    <submittedName>
        <fullName evidence="10">2-polyprenyl-6-methoxyphenol hydroxylase</fullName>
        <ecNumber evidence="10">1.14.13.-</ecNumber>
    </submittedName>
</protein>
<keyword evidence="4" id="KW-0285">Flavoprotein</keyword>
<evidence type="ECO:0000313" key="11">
    <source>
        <dbReference type="Proteomes" id="UP000054735"/>
    </source>
</evidence>
<dbReference type="PANTHER" id="PTHR43876:SF7">
    <property type="entry name" value="UBIQUINONE BIOSYNTHESIS MONOOXYGENASE COQ6, MITOCHONDRIAL"/>
    <property type="match status" value="1"/>
</dbReference>
<evidence type="ECO:0000256" key="6">
    <source>
        <dbReference type="ARBA" id="ARBA00023002"/>
    </source>
</evidence>
<sequence length="388" mass="43094">MIEPVDVLVAGGGVVGLTAALAMAKRQYSVALLDAREMAISEEPDLRVYAVNQASEHLFKTLGIWDAIRQSRHSPYQAMHVWEANGAAIDFDSRLIAAEKLGTIIEESVIKNALLKALQQLDNVRCFALTEIRDIAPCADKITVKSKTGCWESQLLIAADGAESPSRKLLHVDLDSWPYHQHALVATVQTALPHQQTAYQIFNSDGPLAFLPLKDSHQCSIVWSTTPARAQQLLGMAEPDFNQQLSLAFQKKLGQVELISKRFQFPLRMRHVKQYSGPHWLLMGDAAHTIHPLAGLGLNVGLEDVAAWLAILDRSGKKIVTRKMMAEYQRARKASVWQTILLMQALKSGFANPLPPLRFLRGVGMRFCNQVTPLKRLFVEHANGETLL</sequence>
<organism evidence="10 12">
    <name type="scientific">Legionella birminghamensis</name>
    <dbReference type="NCBI Taxonomy" id="28083"/>
    <lineage>
        <taxon>Bacteria</taxon>
        <taxon>Pseudomonadati</taxon>
        <taxon>Pseudomonadota</taxon>
        <taxon>Gammaproteobacteria</taxon>
        <taxon>Legionellales</taxon>
        <taxon>Legionellaceae</taxon>
        <taxon>Legionella</taxon>
    </lineage>
</organism>
<accession>A0A378IEA2</accession>
<proteinExistence type="inferred from homology"/>
<dbReference type="AlphaFoldDB" id="A0A378IEA2"/>
<dbReference type="SUPFAM" id="SSF51905">
    <property type="entry name" value="FAD/NAD(P)-binding domain"/>
    <property type="match status" value="1"/>
</dbReference>
<keyword evidence="5" id="KW-0274">FAD</keyword>
<dbReference type="NCBIfam" id="TIGR01988">
    <property type="entry name" value="Ubi-OHases"/>
    <property type="match status" value="1"/>
</dbReference>
<comment type="pathway">
    <text evidence="2">Cofactor biosynthesis; ubiquinone biosynthesis.</text>
</comment>
<dbReference type="UniPathway" id="UPA00232"/>
<evidence type="ECO:0000256" key="5">
    <source>
        <dbReference type="ARBA" id="ARBA00022827"/>
    </source>
</evidence>
<dbReference type="Pfam" id="PF01494">
    <property type="entry name" value="FAD_binding_3"/>
    <property type="match status" value="1"/>
</dbReference>
<dbReference type="RefSeq" id="WP_058524388.1">
    <property type="nucleotide sequence ID" value="NZ_CAAAHV010000007.1"/>
</dbReference>
<dbReference type="InterPro" id="IPR002938">
    <property type="entry name" value="FAD-bd"/>
</dbReference>
<dbReference type="GO" id="GO:0006744">
    <property type="term" value="P:ubiquinone biosynthetic process"/>
    <property type="evidence" value="ECO:0007669"/>
    <property type="project" value="UniProtKB-UniPathway"/>
</dbReference>
<evidence type="ECO:0000313" key="12">
    <source>
        <dbReference type="Proteomes" id="UP000255066"/>
    </source>
</evidence>
<name>A0A378IEA2_9GAMM</name>
<dbReference type="Proteomes" id="UP000054735">
    <property type="component" value="Unassembled WGS sequence"/>
</dbReference>
<dbReference type="PANTHER" id="PTHR43876">
    <property type="entry name" value="UBIQUINONE BIOSYNTHESIS MONOOXYGENASE COQ6, MITOCHONDRIAL"/>
    <property type="match status" value="1"/>
</dbReference>
<dbReference type="OrthoDB" id="9769565at2"/>
<feature type="domain" description="FAD-binding" evidence="8">
    <location>
        <begin position="5"/>
        <end position="339"/>
    </location>
</feature>
<dbReference type="PRINTS" id="PR00420">
    <property type="entry name" value="RNGMNOXGNASE"/>
</dbReference>
<keyword evidence="6 10" id="KW-0560">Oxidoreductase</keyword>
<keyword evidence="7" id="KW-0503">Monooxygenase</keyword>
<dbReference type="InterPro" id="IPR010971">
    <property type="entry name" value="UbiH/COQ6"/>
</dbReference>
<dbReference type="InterPro" id="IPR036188">
    <property type="entry name" value="FAD/NAD-bd_sf"/>
</dbReference>
<evidence type="ECO:0000313" key="10">
    <source>
        <dbReference type="EMBL" id="STX33210.1"/>
    </source>
</evidence>
<evidence type="ECO:0000256" key="3">
    <source>
        <dbReference type="ARBA" id="ARBA00005349"/>
    </source>
</evidence>
<gene>
    <name evidence="10" type="primary">ubiH_2</name>
    <name evidence="9" type="synonym">ubiH_3</name>
    <name evidence="9" type="ORF">Lbir_2381</name>
    <name evidence="10" type="ORF">NCTC12437_03031</name>
</gene>
<evidence type="ECO:0000256" key="4">
    <source>
        <dbReference type="ARBA" id="ARBA00022630"/>
    </source>
</evidence>
<dbReference type="Proteomes" id="UP000255066">
    <property type="component" value="Unassembled WGS sequence"/>
</dbReference>
<reference evidence="9 11" key="1">
    <citation type="submission" date="2015-11" db="EMBL/GenBank/DDBJ databases">
        <title>Genomic analysis of 38 Legionella species identifies large and diverse effector repertoires.</title>
        <authorList>
            <person name="Burstein D."/>
            <person name="Amaro F."/>
            <person name="Zusman T."/>
            <person name="Lifshitz Z."/>
            <person name="Cohen O."/>
            <person name="Gilbert J.A."/>
            <person name="Pupko T."/>
            <person name="Shuman H.A."/>
            <person name="Segal G."/>
        </authorList>
    </citation>
    <scope>NUCLEOTIDE SEQUENCE [LARGE SCALE GENOMIC DNA]</scope>
    <source>
        <strain evidence="9 11">CDC#1407-AL-14</strain>
    </source>
</reference>
<dbReference type="EC" id="1.14.13.-" evidence="10"/>
<evidence type="ECO:0000259" key="8">
    <source>
        <dbReference type="Pfam" id="PF01494"/>
    </source>
</evidence>
<keyword evidence="11" id="KW-1185">Reference proteome</keyword>
<dbReference type="EMBL" id="UGNW01000001">
    <property type="protein sequence ID" value="STX33210.1"/>
    <property type="molecule type" value="Genomic_DNA"/>
</dbReference>
<evidence type="ECO:0000313" key="9">
    <source>
        <dbReference type="EMBL" id="KTC68848.1"/>
    </source>
</evidence>
<dbReference type="GO" id="GO:0071949">
    <property type="term" value="F:FAD binding"/>
    <property type="evidence" value="ECO:0007669"/>
    <property type="project" value="InterPro"/>
</dbReference>
<evidence type="ECO:0000256" key="2">
    <source>
        <dbReference type="ARBA" id="ARBA00004749"/>
    </source>
</evidence>
<comment type="similarity">
    <text evidence="3">Belongs to the UbiH/COQ6 family.</text>
</comment>
<dbReference type="EMBL" id="LNXT01000044">
    <property type="protein sequence ID" value="KTC68848.1"/>
    <property type="molecule type" value="Genomic_DNA"/>
</dbReference>
<dbReference type="InterPro" id="IPR051205">
    <property type="entry name" value="UbiH/COQ6_monooxygenase"/>
</dbReference>